<organism evidence="4">
    <name type="scientific">Caenorhabditis remanei</name>
    <name type="common">Caenorhabditis vulgaris</name>
    <dbReference type="NCBI Taxonomy" id="31234"/>
    <lineage>
        <taxon>Eukaryota</taxon>
        <taxon>Metazoa</taxon>
        <taxon>Ecdysozoa</taxon>
        <taxon>Nematoda</taxon>
        <taxon>Chromadorea</taxon>
        <taxon>Rhabditida</taxon>
        <taxon>Rhabditina</taxon>
        <taxon>Rhabditomorpha</taxon>
        <taxon>Rhabditoidea</taxon>
        <taxon>Rhabditidae</taxon>
        <taxon>Peloderinae</taxon>
        <taxon>Caenorhabditis</taxon>
    </lineage>
</organism>
<evidence type="ECO:0000256" key="2">
    <source>
        <dbReference type="SAM" id="MobiDB-lite"/>
    </source>
</evidence>
<feature type="coiled-coil region" evidence="1">
    <location>
        <begin position="612"/>
        <end position="682"/>
    </location>
</feature>
<feature type="coiled-coil region" evidence="1">
    <location>
        <begin position="874"/>
        <end position="983"/>
    </location>
</feature>
<evidence type="ECO:0000313" key="3">
    <source>
        <dbReference type="EMBL" id="EFO86876.1"/>
    </source>
</evidence>
<dbReference type="OMA" id="KNTHEFE"/>
<feature type="compositionally biased region" description="Low complexity" evidence="2">
    <location>
        <begin position="21"/>
        <end position="31"/>
    </location>
</feature>
<keyword evidence="4" id="KW-1185">Reference proteome</keyword>
<sequence length="1071" mass="124587">MNVSEVPTTDSGYPTPRDDLPSSSRSASPRSSPDEHQLTSTPVRGRRNMPMKEHFSHFRHDLSIIESTGSDSISTASDSNVVIGIVPQHYYRISFPLDSVKSLLAVSKELKKKSRENTVLRGENETLRGENESLREENCSLRETSRRTEMDKSISPEMGYEGVVFPVIPRLQLHDASKENDTNTATEHPMSSDDIKKELLSIIKSEEDRTILESKMENVRMVISDSKPSAKVFTGTATIQLNTEKIDADVQTENDDHVKIVNANLQIEVDQLHSEIEIIGKRKSDLENRLFDYEKIKAKFEEDEQKLRSDLEKKLKTSQAQIARSEAKNEELQARLNSKKKEVEEISAENRRLLEDKNTHEFEMDEMKVHEEHLMKQNSDLEVKLDETAKKVNDLEDALKEEKFRMIQFEKEAENTAKDFELSISGLKKKADEALEKETEAMKKLEEIRKQNKELVKENKYLSDSQHVLLDSEINSKNEINVLQANIRNIEAQLSVAKDQIAEEKRHKELLNEDVTRLEIQNQKLIEDKYDSNELMDELKKGKLEIDHLRQQVQLLSQESNDVAQLKEELQSRTGVEQRLREKLEQALRKEGESDVKIEGYIRSEAAATAELERLKVELAEQTSVFVAAQQELTQKEATILELERAFEALRIEFEEFKADANAQYENEIFVREQELNHLRARLIELETYPGHTISVSRQSKEVQTDDIVLEETTISPSHVVEEQVLSPVVSPVSEELIPRHLIRLDEKLNRLIEKLKQVRTVETIGDTSADNQLSPLYQSSETVKQIVEILESVLLDSQEKDNQSSNYIDNFWASLNKRAEHLVQIMEEKFETAHREYGRNVQKIDQKWKMQNEKLRMELDKANALSEQRVYLATQFREQYEMEEKMKDEALAEIERLVGMRDEELAEWENNEKDLRKRLERAEHAIQVNARDKLNRTEEFEAELEHLTTRLQKSEVDHNRKVKELEKQIHEEKGKRAFERESLKRMHISFDNTLEQCGYLRKRNTSRQKLLNHMHAFLHGINLGNCDESMRKRNELIHRVENSGLLKLNRDEIDDERIDRRILGEPNRSQ</sequence>
<feature type="coiled-coil region" evidence="1">
    <location>
        <begin position="269"/>
        <end position="569"/>
    </location>
</feature>
<dbReference type="HOGENOM" id="CLU_295480_0_0_1"/>
<gene>
    <name evidence="3" type="ORF">CRE_04588</name>
</gene>
<keyword evidence="1" id="KW-0175">Coiled coil</keyword>
<feature type="compositionally biased region" description="Polar residues" evidence="2">
    <location>
        <begin position="1"/>
        <end position="12"/>
    </location>
</feature>
<dbReference type="EMBL" id="DS268419">
    <property type="protein sequence ID" value="EFO86876.1"/>
    <property type="molecule type" value="Genomic_DNA"/>
</dbReference>
<feature type="region of interest" description="Disordered" evidence="2">
    <location>
        <begin position="1"/>
        <end position="49"/>
    </location>
</feature>
<dbReference type="eggNOG" id="ENOG502SC5D">
    <property type="taxonomic scope" value="Eukaryota"/>
</dbReference>
<dbReference type="FunCoup" id="E3LZ93">
    <property type="interactions" value="1"/>
</dbReference>
<feature type="region of interest" description="Disordered" evidence="2">
    <location>
        <begin position="125"/>
        <end position="150"/>
    </location>
</feature>
<protein>
    <submittedName>
        <fullName evidence="3">Uncharacterized protein</fullName>
    </submittedName>
</protein>
<accession>E3LZ93</accession>
<proteinExistence type="predicted"/>
<reference evidence="3" key="1">
    <citation type="submission" date="2007-07" db="EMBL/GenBank/DDBJ databases">
        <title>PCAP assembly of the Caenorhabditis remanei genome.</title>
        <authorList>
            <consortium name="The Caenorhabditis remanei Sequencing Consortium"/>
            <person name="Wilson R.K."/>
        </authorList>
    </citation>
    <scope>NUCLEOTIDE SEQUENCE [LARGE SCALE GENOMIC DNA]</scope>
    <source>
        <strain evidence="3">PB4641</strain>
    </source>
</reference>
<name>E3LZ93_CAERE</name>
<dbReference type="InParanoid" id="E3LZ93"/>
<dbReference type="Proteomes" id="UP000008281">
    <property type="component" value="Unassembled WGS sequence"/>
</dbReference>
<dbReference type="STRING" id="31234.E3LZ93"/>
<dbReference type="AlphaFoldDB" id="E3LZ93"/>
<evidence type="ECO:0000256" key="1">
    <source>
        <dbReference type="SAM" id="Coils"/>
    </source>
</evidence>
<dbReference type="OrthoDB" id="5829093at2759"/>
<evidence type="ECO:0000313" key="4">
    <source>
        <dbReference type="Proteomes" id="UP000008281"/>
    </source>
</evidence>